<evidence type="ECO:0000313" key="4">
    <source>
        <dbReference type="Proteomes" id="UP001285352"/>
    </source>
</evidence>
<gene>
    <name evidence="3" type="ORF">SK854_04550</name>
</gene>
<reference evidence="3 4" key="1">
    <citation type="submission" date="2023-11" db="EMBL/GenBank/DDBJ databases">
        <title>Lentzea sokolovensis, sp. nov., Lentzea kristufkii, sp. nov., and Lentzea miocenensis, sp. nov., rare actinobacteria from Sokolov Coal Basin, Miocene lacustrine sediment, Czech Republic.</title>
        <authorList>
            <person name="Lara A."/>
            <person name="Kotroba L."/>
            <person name="Nouioui I."/>
            <person name="Neumann-Schaal M."/>
            <person name="Mast Y."/>
            <person name="Chronakova A."/>
        </authorList>
    </citation>
    <scope>NUCLEOTIDE SEQUENCE [LARGE SCALE GENOMIC DNA]</scope>
    <source>
        <strain evidence="3 4">BCCO 10_0061</strain>
    </source>
</reference>
<dbReference type="InterPro" id="IPR036396">
    <property type="entry name" value="Cyt_P450_sf"/>
</dbReference>
<evidence type="ECO:0000256" key="2">
    <source>
        <dbReference type="SAM" id="Phobius"/>
    </source>
</evidence>
<dbReference type="InterPro" id="IPR001128">
    <property type="entry name" value="Cyt_P450"/>
</dbReference>
<keyword evidence="2" id="KW-0812">Transmembrane</keyword>
<keyword evidence="2" id="KW-1133">Transmembrane helix</keyword>
<accession>A0ABU4UPF0</accession>
<comment type="caution">
    <text evidence="3">The sequence shown here is derived from an EMBL/GenBank/DDBJ whole genome shotgun (WGS) entry which is preliminary data.</text>
</comment>
<dbReference type="PRINTS" id="PR00359">
    <property type="entry name" value="BP450"/>
</dbReference>
<name>A0ABU4UPF0_9PSEU</name>
<comment type="similarity">
    <text evidence="1">Belongs to the cytochrome P450 family.</text>
</comment>
<keyword evidence="4" id="KW-1185">Reference proteome</keyword>
<dbReference type="InterPro" id="IPR002397">
    <property type="entry name" value="Cyt_P450_B"/>
</dbReference>
<dbReference type="SUPFAM" id="SSF48264">
    <property type="entry name" value="Cytochrome P450"/>
    <property type="match status" value="1"/>
</dbReference>
<evidence type="ECO:0000256" key="1">
    <source>
        <dbReference type="ARBA" id="ARBA00010617"/>
    </source>
</evidence>
<dbReference type="EMBL" id="JAXAVU010000001">
    <property type="protein sequence ID" value="MDX8141371.1"/>
    <property type="molecule type" value="Genomic_DNA"/>
</dbReference>
<dbReference type="PANTHER" id="PTHR46696">
    <property type="entry name" value="P450, PUTATIVE (EUROFUNG)-RELATED"/>
    <property type="match status" value="1"/>
</dbReference>
<dbReference type="RefSeq" id="WP_319973670.1">
    <property type="nucleotide sequence ID" value="NZ_JAXAVU010000001.1"/>
</dbReference>
<feature type="transmembrane region" description="Helical" evidence="2">
    <location>
        <begin position="255"/>
        <end position="279"/>
    </location>
</feature>
<dbReference type="Pfam" id="PF00067">
    <property type="entry name" value="p450"/>
    <property type="match status" value="1"/>
</dbReference>
<dbReference type="PANTHER" id="PTHR46696:SF1">
    <property type="entry name" value="CYTOCHROME P450 YJIB-RELATED"/>
    <property type="match status" value="1"/>
</dbReference>
<evidence type="ECO:0000313" key="3">
    <source>
        <dbReference type="EMBL" id="MDX8141371.1"/>
    </source>
</evidence>
<protein>
    <submittedName>
        <fullName evidence="3">Cytochrome P450</fullName>
    </submittedName>
</protein>
<keyword evidence="2" id="KW-0472">Membrane</keyword>
<dbReference type="Proteomes" id="UP001285352">
    <property type="component" value="Unassembled WGS sequence"/>
</dbReference>
<proteinExistence type="inferred from homology"/>
<sequence>MSRTAESHIAAPATADGDLPAALASSDVFAMLADPVVLANPLPLATWLRENAPVYRTADGRCLVSRYEDVSRLLRASTEDIQVLAAGIQPGALELHASVRRLADTIGLRNPPEHTRLNQIYLRYFTPARVDALRERTRAIVTGIVGELAEELSTGQVVDLHRRLANALPTHMMSLLLDLSQEDVSWLNSCVWNIEQAFDPTITAERLSQADQSSAELDAFVIDLVARRRGGGGTDLITALADVEDDEGGLSQNDVIAMVFTLLAGGVTTMASVIALALWRTLVHRDDAERLAGSPAAVAAYVEELLRFESPAMYSPIPRVAVRDVEFGGEVLPAGTRVYGLIIGANHDPRAFRDPGTFDPSRFDPSSGRRDSAALAYGTGIHRCVGAHLASMEIEVVLGLLRERLPGLQVDGPVTWGRTSFIRSVTGLPVRLEKGSSSR</sequence>
<dbReference type="Gene3D" id="1.10.630.10">
    <property type="entry name" value="Cytochrome P450"/>
    <property type="match status" value="1"/>
</dbReference>
<organism evidence="3 4">
    <name type="scientific">Lentzea sokolovensis</name>
    <dbReference type="NCBI Taxonomy" id="3095429"/>
    <lineage>
        <taxon>Bacteria</taxon>
        <taxon>Bacillati</taxon>
        <taxon>Actinomycetota</taxon>
        <taxon>Actinomycetes</taxon>
        <taxon>Pseudonocardiales</taxon>
        <taxon>Pseudonocardiaceae</taxon>
        <taxon>Lentzea</taxon>
    </lineage>
</organism>